<dbReference type="InterPro" id="IPR037027">
    <property type="entry name" value="YqgF/RNaseH-like_dom_sf"/>
</dbReference>
<dbReference type="EMBL" id="CASHTH010001343">
    <property type="protein sequence ID" value="CAI8014146.1"/>
    <property type="molecule type" value="Genomic_DNA"/>
</dbReference>
<organism evidence="6 7">
    <name type="scientific">Geodia barretti</name>
    <name type="common">Barrett's horny sponge</name>
    <dbReference type="NCBI Taxonomy" id="519541"/>
    <lineage>
        <taxon>Eukaryota</taxon>
        <taxon>Metazoa</taxon>
        <taxon>Porifera</taxon>
        <taxon>Demospongiae</taxon>
        <taxon>Heteroscleromorpha</taxon>
        <taxon>Tetractinellida</taxon>
        <taxon>Astrophorina</taxon>
        <taxon>Geodiidae</taxon>
        <taxon>Geodia</taxon>
    </lineage>
</organism>
<reference evidence="6" key="1">
    <citation type="submission" date="2023-03" db="EMBL/GenBank/DDBJ databases">
        <authorList>
            <person name="Steffen K."/>
            <person name="Cardenas P."/>
        </authorList>
    </citation>
    <scope>NUCLEOTIDE SEQUENCE</scope>
</reference>
<dbReference type="Gene3D" id="3.30.420.140">
    <property type="entry name" value="YqgF/RNase H-like domain"/>
    <property type="match status" value="1"/>
</dbReference>
<keyword evidence="4" id="KW-0378">Hydrolase</keyword>
<sequence length="88" mass="9315">VRILALDVGDKRIGVAVSDLLGILASPLIAIERTSDSKAIDAILEIADEQEAGEIVVGLPISLSGGYSDQTKSVAAFVRKLRPVLRFL</sequence>
<feature type="domain" description="YqgF/RNase H-like" evidence="5">
    <location>
        <begin position="1"/>
        <end position="87"/>
    </location>
</feature>
<dbReference type="GO" id="GO:0004518">
    <property type="term" value="F:nuclease activity"/>
    <property type="evidence" value="ECO:0007669"/>
    <property type="project" value="UniProtKB-KW"/>
</dbReference>
<name>A0AA35RPD0_GEOBA</name>
<keyword evidence="2" id="KW-0690">Ribosome biogenesis</keyword>
<dbReference type="SMART" id="SM00732">
    <property type="entry name" value="YqgFc"/>
    <property type="match status" value="1"/>
</dbReference>
<evidence type="ECO:0000313" key="6">
    <source>
        <dbReference type="EMBL" id="CAI8014146.1"/>
    </source>
</evidence>
<evidence type="ECO:0000313" key="7">
    <source>
        <dbReference type="Proteomes" id="UP001174909"/>
    </source>
</evidence>
<evidence type="ECO:0000256" key="3">
    <source>
        <dbReference type="ARBA" id="ARBA00022722"/>
    </source>
</evidence>
<dbReference type="CDD" id="cd16964">
    <property type="entry name" value="YqgF"/>
    <property type="match status" value="1"/>
</dbReference>
<dbReference type="Proteomes" id="UP001174909">
    <property type="component" value="Unassembled WGS sequence"/>
</dbReference>
<dbReference type="InterPro" id="IPR006641">
    <property type="entry name" value="YqgF/RNaseH-like_dom"/>
</dbReference>
<feature type="non-terminal residue" evidence="6">
    <location>
        <position position="1"/>
    </location>
</feature>
<dbReference type="PANTHER" id="PTHR33317">
    <property type="entry name" value="POLYNUCLEOTIDYL TRANSFERASE, RIBONUCLEASE H-LIKE SUPERFAMILY PROTEIN"/>
    <property type="match status" value="1"/>
</dbReference>
<dbReference type="GO" id="GO:0000967">
    <property type="term" value="P:rRNA 5'-end processing"/>
    <property type="evidence" value="ECO:0007669"/>
    <property type="project" value="TreeGrafter"/>
</dbReference>
<evidence type="ECO:0000256" key="4">
    <source>
        <dbReference type="ARBA" id="ARBA00022801"/>
    </source>
</evidence>
<keyword evidence="3" id="KW-0540">Nuclease</keyword>
<proteinExistence type="predicted"/>
<dbReference type="InterPro" id="IPR005227">
    <property type="entry name" value="YqgF"/>
</dbReference>
<dbReference type="NCBIfam" id="TIGR00250">
    <property type="entry name" value="RNAse_H_YqgF"/>
    <property type="match status" value="1"/>
</dbReference>
<dbReference type="PANTHER" id="PTHR33317:SF4">
    <property type="entry name" value="POLYNUCLEOTIDYL TRANSFERASE, RIBONUCLEASE H-LIKE SUPERFAMILY PROTEIN"/>
    <property type="match status" value="1"/>
</dbReference>
<comment type="caution">
    <text evidence="6">The sequence shown here is derived from an EMBL/GenBank/DDBJ whole genome shotgun (WGS) entry which is preliminary data.</text>
</comment>
<dbReference type="GO" id="GO:0016787">
    <property type="term" value="F:hydrolase activity"/>
    <property type="evidence" value="ECO:0007669"/>
    <property type="project" value="UniProtKB-KW"/>
</dbReference>
<keyword evidence="1" id="KW-0963">Cytoplasm</keyword>
<dbReference type="GO" id="GO:0005829">
    <property type="term" value="C:cytosol"/>
    <property type="evidence" value="ECO:0007669"/>
    <property type="project" value="TreeGrafter"/>
</dbReference>
<dbReference type="InterPro" id="IPR012337">
    <property type="entry name" value="RNaseH-like_sf"/>
</dbReference>
<protein>
    <submittedName>
        <fullName evidence="6">Pre-16S rRNA nuclease</fullName>
    </submittedName>
</protein>
<dbReference type="SUPFAM" id="SSF53098">
    <property type="entry name" value="Ribonuclease H-like"/>
    <property type="match status" value="1"/>
</dbReference>
<evidence type="ECO:0000256" key="2">
    <source>
        <dbReference type="ARBA" id="ARBA00022517"/>
    </source>
</evidence>
<dbReference type="Pfam" id="PF03652">
    <property type="entry name" value="RuvX"/>
    <property type="match status" value="1"/>
</dbReference>
<keyword evidence="7" id="KW-1185">Reference proteome</keyword>
<accession>A0AA35RPD0</accession>
<gene>
    <name evidence="6" type="ORF">GBAR_LOCUS8872</name>
</gene>
<evidence type="ECO:0000256" key="1">
    <source>
        <dbReference type="ARBA" id="ARBA00022490"/>
    </source>
</evidence>
<evidence type="ECO:0000259" key="5">
    <source>
        <dbReference type="SMART" id="SM00732"/>
    </source>
</evidence>
<dbReference type="AlphaFoldDB" id="A0AA35RPD0"/>